<evidence type="ECO:0000313" key="2">
    <source>
        <dbReference type="Proteomes" id="UP001055072"/>
    </source>
</evidence>
<gene>
    <name evidence="1" type="ORF">BDY19DRAFT_985095</name>
</gene>
<name>A0ACB8U4I7_9APHY</name>
<dbReference type="EMBL" id="MU274911">
    <property type="protein sequence ID" value="KAI0089096.1"/>
    <property type="molecule type" value="Genomic_DNA"/>
</dbReference>
<protein>
    <submittedName>
        <fullName evidence="1">OsmC-like protein</fullName>
    </submittedName>
</protein>
<proteinExistence type="predicted"/>
<accession>A0ACB8U4I7</accession>
<keyword evidence="2" id="KW-1185">Reference proteome</keyword>
<evidence type="ECO:0000313" key="1">
    <source>
        <dbReference type="EMBL" id="KAI0089096.1"/>
    </source>
</evidence>
<reference evidence="1" key="1">
    <citation type="journal article" date="2021" name="Environ. Microbiol.">
        <title>Gene family expansions and transcriptome signatures uncover fungal adaptations to wood decay.</title>
        <authorList>
            <person name="Hage H."/>
            <person name="Miyauchi S."/>
            <person name="Viragh M."/>
            <person name="Drula E."/>
            <person name="Min B."/>
            <person name="Chaduli D."/>
            <person name="Navarro D."/>
            <person name="Favel A."/>
            <person name="Norest M."/>
            <person name="Lesage-Meessen L."/>
            <person name="Balint B."/>
            <person name="Merenyi Z."/>
            <person name="de Eugenio L."/>
            <person name="Morin E."/>
            <person name="Martinez A.T."/>
            <person name="Baldrian P."/>
            <person name="Stursova M."/>
            <person name="Martinez M.J."/>
            <person name="Novotny C."/>
            <person name="Magnuson J.K."/>
            <person name="Spatafora J.W."/>
            <person name="Maurice S."/>
            <person name="Pangilinan J."/>
            <person name="Andreopoulos W."/>
            <person name="LaButti K."/>
            <person name="Hundley H."/>
            <person name="Na H."/>
            <person name="Kuo A."/>
            <person name="Barry K."/>
            <person name="Lipzen A."/>
            <person name="Henrissat B."/>
            <person name="Riley R."/>
            <person name="Ahrendt S."/>
            <person name="Nagy L.G."/>
            <person name="Grigoriev I.V."/>
            <person name="Martin F."/>
            <person name="Rosso M.N."/>
        </authorList>
    </citation>
    <scope>NUCLEOTIDE SEQUENCE</scope>
    <source>
        <strain evidence="1">CBS 384.51</strain>
    </source>
</reference>
<sequence length="139" mass="14779">MTLENHKYTAHATARGQGRDGEVETDDDAKLKLHLAMPRSLGGKGDGQNPEQLLAMGYSACLLSAIQFASNRLGKTDEARSAVVHAQVHIGKPNGMEGFGLEVEIQVEGVSQELVDAGNAACPYSRAFKNGAKVTVTKK</sequence>
<comment type="caution">
    <text evidence="1">The sequence shown here is derived from an EMBL/GenBank/DDBJ whole genome shotgun (WGS) entry which is preliminary data.</text>
</comment>
<dbReference type="Proteomes" id="UP001055072">
    <property type="component" value="Unassembled WGS sequence"/>
</dbReference>
<organism evidence="1 2">
    <name type="scientific">Irpex rosettiformis</name>
    <dbReference type="NCBI Taxonomy" id="378272"/>
    <lineage>
        <taxon>Eukaryota</taxon>
        <taxon>Fungi</taxon>
        <taxon>Dikarya</taxon>
        <taxon>Basidiomycota</taxon>
        <taxon>Agaricomycotina</taxon>
        <taxon>Agaricomycetes</taxon>
        <taxon>Polyporales</taxon>
        <taxon>Irpicaceae</taxon>
        <taxon>Irpex</taxon>
    </lineage>
</organism>